<keyword evidence="2" id="KW-1185">Reference proteome</keyword>
<gene>
    <name evidence="1" type="ORF">EDM22_00880</name>
</gene>
<dbReference type="AlphaFoldDB" id="A0A3M8AP57"/>
<name>A0A3M8AP57_9MICO</name>
<comment type="caution">
    <text evidence="1">The sequence shown here is derived from an EMBL/GenBank/DDBJ whole genome shotgun (WGS) entry which is preliminary data.</text>
</comment>
<accession>A0A3M8AP57</accession>
<evidence type="ECO:0000313" key="1">
    <source>
        <dbReference type="EMBL" id="RNB52295.1"/>
    </source>
</evidence>
<protein>
    <submittedName>
        <fullName evidence="1">Uncharacterized protein</fullName>
    </submittedName>
</protein>
<dbReference type="OrthoDB" id="7942934at2"/>
<organism evidence="1 2">
    <name type="scientific">Agromyces tardus</name>
    <dbReference type="NCBI Taxonomy" id="2583849"/>
    <lineage>
        <taxon>Bacteria</taxon>
        <taxon>Bacillati</taxon>
        <taxon>Actinomycetota</taxon>
        <taxon>Actinomycetes</taxon>
        <taxon>Micrococcales</taxon>
        <taxon>Microbacteriaceae</taxon>
        <taxon>Agromyces</taxon>
    </lineage>
</organism>
<sequence>MAIDDHGSAHDRRGELLDEARERAARRRPADLLAQWRDDSTVEPSPLDLRTALAFDALALEAAPGYDALLLSPVAPLGAASVVAPTSQDRTLSTIRPSEVVSDPTNVLALEAARRLREAPLGAVRLCTVHQVLRMQAAPPGRGRTRHFRMFALADAGRARPEDAFEVEAVVAHLAVYRRQLELAAERHGVRFAAPRATVSSDEARRVLGDRTVAAIAEAFPDVEVVREPIEAAYYDGFRVQYGVHARDGAFLSPVDLGRFDWVASLTSDRRNRYVASAIGIQLLPLLLGGEAAGGGIDGTDPA</sequence>
<dbReference type="RefSeq" id="WP_122935133.1">
    <property type="nucleotide sequence ID" value="NZ_JBHSNT010000007.1"/>
</dbReference>
<reference evidence="1 2" key="1">
    <citation type="submission" date="2018-10" db="EMBL/GenBank/DDBJ databases">
        <title>Isolation, diversity and antibacterial activity of antinobacteria from the wheat rhizosphere soil.</title>
        <authorList>
            <person name="Sun T."/>
        </authorList>
    </citation>
    <scope>NUCLEOTIDE SEQUENCE [LARGE SCALE GENOMIC DNA]</scope>
    <source>
        <strain evidence="1 2">SJ-23</strain>
    </source>
</reference>
<evidence type="ECO:0000313" key="2">
    <source>
        <dbReference type="Proteomes" id="UP000275048"/>
    </source>
</evidence>
<proteinExistence type="predicted"/>
<dbReference type="EMBL" id="RHHB01000001">
    <property type="protein sequence ID" value="RNB52295.1"/>
    <property type="molecule type" value="Genomic_DNA"/>
</dbReference>
<dbReference type="Proteomes" id="UP000275048">
    <property type="component" value="Unassembled WGS sequence"/>
</dbReference>